<evidence type="ECO:0000256" key="8">
    <source>
        <dbReference type="ARBA" id="ARBA00034078"/>
    </source>
</evidence>
<comment type="similarity">
    <text evidence="1">Belongs to the 2Fe2S plant-type ferredoxin family.</text>
</comment>
<evidence type="ECO:0000256" key="7">
    <source>
        <dbReference type="ARBA" id="ARBA00023014"/>
    </source>
</evidence>
<dbReference type="PANTHER" id="PTHR43112:SF3">
    <property type="entry name" value="FERREDOXIN-2, CHLOROPLASTIC"/>
    <property type="match status" value="1"/>
</dbReference>
<feature type="domain" description="2Fe-2S ferredoxin-type" evidence="9">
    <location>
        <begin position="18"/>
        <end position="108"/>
    </location>
</feature>
<dbReference type="Pfam" id="PF00111">
    <property type="entry name" value="Fer2"/>
    <property type="match status" value="1"/>
</dbReference>
<keyword evidence="3" id="KW-0001">2Fe-2S</keyword>
<keyword evidence="4" id="KW-0479">Metal-binding</keyword>
<evidence type="ECO:0000256" key="4">
    <source>
        <dbReference type="ARBA" id="ARBA00022723"/>
    </source>
</evidence>
<dbReference type="SUPFAM" id="SSF54292">
    <property type="entry name" value="2Fe-2S ferredoxin-like"/>
    <property type="match status" value="1"/>
</dbReference>
<evidence type="ECO:0000313" key="10">
    <source>
        <dbReference type="EMBL" id="CAD9239732.1"/>
    </source>
</evidence>
<dbReference type="Gene3D" id="3.10.20.30">
    <property type="match status" value="1"/>
</dbReference>
<evidence type="ECO:0000259" key="9">
    <source>
        <dbReference type="PROSITE" id="PS51085"/>
    </source>
</evidence>
<comment type="cofactor">
    <cofactor evidence="8">
        <name>[2Fe-2S] cluster</name>
        <dbReference type="ChEBI" id="CHEBI:190135"/>
    </cofactor>
</comment>
<dbReference type="InterPro" id="IPR001041">
    <property type="entry name" value="2Fe-2S_ferredoxin-type"/>
</dbReference>
<dbReference type="AlphaFoldDB" id="A0A7S1TKT3"/>
<keyword evidence="2" id="KW-0813">Transport</keyword>
<evidence type="ECO:0000256" key="1">
    <source>
        <dbReference type="ARBA" id="ARBA00007874"/>
    </source>
</evidence>
<gene>
    <name evidence="10" type="ORF">EAUS1353_LOCUS1470</name>
</gene>
<dbReference type="PANTHER" id="PTHR43112">
    <property type="entry name" value="FERREDOXIN"/>
    <property type="match status" value="1"/>
</dbReference>
<evidence type="ECO:0000256" key="2">
    <source>
        <dbReference type="ARBA" id="ARBA00022448"/>
    </source>
</evidence>
<accession>A0A7S1TKT3</accession>
<name>A0A7S1TKT3_9RHOD</name>
<dbReference type="CDD" id="cd00207">
    <property type="entry name" value="fer2"/>
    <property type="match status" value="1"/>
</dbReference>
<dbReference type="GO" id="GO:0046872">
    <property type="term" value="F:metal ion binding"/>
    <property type="evidence" value="ECO:0007669"/>
    <property type="project" value="UniProtKB-KW"/>
</dbReference>
<evidence type="ECO:0000256" key="6">
    <source>
        <dbReference type="ARBA" id="ARBA00023004"/>
    </source>
</evidence>
<dbReference type="InterPro" id="IPR012675">
    <property type="entry name" value="Beta-grasp_dom_sf"/>
</dbReference>
<dbReference type="InterPro" id="IPR036010">
    <property type="entry name" value="2Fe-2S_ferredoxin-like_sf"/>
</dbReference>
<keyword evidence="7" id="KW-0411">Iron-sulfur</keyword>
<proteinExistence type="inferred from homology"/>
<sequence length="138" mass="15131">MARTRAAARRGALDMKAYTVEVVIGKKTQKLSVEEDQNILEAIEEAGIEGVDSSCRAGVCMTCSARIVSGKVEQGDAALADEAAREGFILTCSAMPRSDCKIELNQFEDAYEMQYGKYEEVNQGRTDDSLFGRMFGKK</sequence>
<keyword evidence="6" id="KW-0408">Iron</keyword>
<protein>
    <recommendedName>
        <fullName evidence="9">2Fe-2S ferredoxin-type domain-containing protein</fullName>
    </recommendedName>
</protein>
<dbReference type="EMBL" id="HBGI01002253">
    <property type="protein sequence ID" value="CAD9239732.1"/>
    <property type="molecule type" value="Transcribed_RNA"/>
</dbReference>
<keyword evidence="5" id="KW-0249">Electron transport</keyword>
<evidence type="ECO:0000256" key="5">
    <source>
        <dbReference type="ARBA" id="ARBA00022982"/>
    </source>
</evidence>
<organism evidence="10">
    <name type="scientific">Erythrolobus australicus</name>
    <dbReference type="NCBI Taxonomy" id="1077150"/>
    <lineage>
        <taxon>Eukaryota</taxon>
        <taxon>Rhodophyta</taxon>
        <taxon>Bangiophyceae</taxon>
        <taxon>Porphyridiales</taxon>
        <taxon>Porphyridiaceae</taxon>
        <taxon>Erythrolobus</taxon>
    </lineage>
</organism>
<reference evidence="10" key="1">
    <citation type="submission" date="2021-01" db="EMBL/GenBank/DDBJ databases">
        <authorList>
            <person name="Corre E."/>
            <person name="Pelletier E."/>
            <person name="Niang G."/>
            <person name="Scheremetjew M."/>
            <person name="Finn R."/>
            <person name="Kale V."/>
            <person name="Holt S."/>
            <person name="Cochrane G."/>
            <person name="Meng A."/>
            <person name="Brown T."/>
            <person name="Cohen L."/>
        </authorList>
    </citation>
    <scope>NUCLEOTIDE SEQUENCE</scope>
    <source>
        <strain evidence="10">CCMP3124</strain>
    </source>
</reference>
<dbReference type="GO" id="GO:0051537">
    <property type="term" value="F:2 iron, 2 sulfur cluster binding"/>
    <property type="evidence" value="ECO:0007669"/>
    <property type="project" value="UniProtKB-KW"/>
</dbReference>
<dbReference type="PROSITE" id="PS51085">
    <property type="entry name" value="2FE2S_FER_2"/>
    <property type="match status" value="1"/>
</dbReference>
<evidence type="ECO:0000256" key="3">
    <source>
        <dbReference type="ARBA" id="ARBA00022714"/>
    </source>
</evidence>